<organism evidence="2 3">
    <name type="scientific">Sneathiella marina</name>
    <dbReference type="NCBI Taxonomy" id="2950108"/>
    <lineage>
        <taxon>Bacteria</taxon>
        <taxon>Pseudomonadati</taxon>
        <taxon>Pseudomonadota</taxon>
        <taxon>Alphaproteobacteria</taxon>
        <taxon>Sneathiellales</taxon>
        <taxon>Sneathiellaceae</taxon>
        <taxon>Sneathiella</taxon>
    </lineage>
</organism>
<keyword evidence="1" id="KW-0732">Signal</keyword>
<dbReference type="RefSeq" id="WP_251937738.1">
    <property type="nucleotide sequence ID" value="NZ_CP098747.1"/>
</dbReference>
<keyword evidence="3" id="KW-1185">Reference proteome</keyword>
<sequence>MIVTSNPKTLLKAALATAIAGVVATAFASPTYAGSDEPEYFQVNMKPGGSLNIREDPTLKSTKIGTLPATAEGITNLGCHVGMPYLEWKKSTTAVRKVETRRKWCNITYNGMTGWTVGEFLEEDVAD</sequence>
<dbReference type="EMBL" id="CP098747">
    <property type="protein sequence ID" value="USG63137.1"/>
    <property type="molecule type" value="Genomic_DNA"/>
</dbReference>
<dbReference type="Gene3D" id="2.30.30.40">
    <property type="entry name" value="SH3 Domains"/>
    <property type="match status" value="1"/>
</dbReference>
<proteinExistence type="predicted"/>
<protein>
    <submittedName>
        <fullName evidence="2">SH3 domain-containing protein</fullName>
    </submittedName>
</protein>
<reference evidence="2" key="1">
    <citation type="submission" date="2022-06" db="EMBL/GenBank/DDBJ databases">
        <title>Sneathiella actinostolidae sp. nov., isolated from a sea anemonein the Western Pacific Ocean.</title>
        <authorList>
            <person name="Wei M.J."/>
        </authorList>
    </citation>
    <scope>NUCLEOTIDE SEQUENCE</scope>
    <source>
        <strain evidence="2">PHK-P5</strain>
    </source>
</reference>
<accession>A0ABY4WB37</accession>
<evidence type="ECO:0000313" key="3">
    <source>
        <dbReference type="Proteomes" id="UP001056291"/>
    </source>
</evidence>
<name>A0ABY4WB37_9PROT</name>
<dbReference type="Proteomes" id="UP001056291">
    <property type="component" value="Chromosome"/>
</dbReference>
<evidence type="ECO:0000313" key="2">
    <source>
        <dbReference type="EMBL" id="USG63137.1"/>
    </source>
</evidence>
<feature type="signal peptide" evidence="1">
    <location>
        <begin position="1"/>
        <end position="28"/>
    </location>
</feature>
<evidence type="ECO:0000256" key="1">
    <source>
        <dbReference type="SAM" id="SignalP"/>
    </source>
</evidence>
<feature type="chain" id="PRO_5046800446" evidence="1">
    <location>
        <begin position="29"/>
        <end position="127"/>
    </location>
</feature>
<gene>
    <name evidence="2" type="ORF">NBZ79_09130</name>
</gene>